<dbReference type="PANTHER" id="PTHR33692:SF1">
    <property type="entry name" value="RIBOSOME MATURATION FACTOR RIMM"/>
    <property type="match status" value="1"/>
</dbReference>
<dbReference type="PANTHER" id="PTHR33692">
    <property type="entry name" value="RIBOSOME MATURATION FACTOR RIMM"/>
    <property type="match status" value="1"/>
</dbReference>
<sequence length="175" mass="19673">MTVSATNYYGVGKIVNTHGTAGEVRVIATTDFPEKRFAEGSELRAVKATGDTEMLEVRGHRKHKHFDLLLFQGYETREDAERLKNAALEVHASMRADLPEDEFYYSEIIGVDVYTEDGEHLGKVKEILSPGANDVWVVEGNGKEILLPYTEEVVRVIDVENRRVTVHLLEGLVDE</sequence>
<evidence type="ECO:0000256" key="2">
    <source>
        <dbReference type="ARBA" id="ARBA00022517"/>
    </source>
</evidence>
<comment type="similarity">
    <text evidence="5">Belongs to the RimM family.</text>
</comment>
<dbReference type="InterPro" id="IPR002676">
    <property type="entry name" value="RimM_N"/>
</dbReference>
<evidence type="ECO:0000313" key="8">
    <source>
        <dbReference type="EMBL" id="AXF55412.1"/>
    </source>
</evidence>
<dbReference type="KEGG" id="rue:DT065_04825"/>
<dbReference type="EMBL" id="CP031092">
    <property type="protein sequence ID" value="AXF55412.1"/>
    <property type="molecule type" value="Genomic_DNA"/>
</dbReference>
<dbReference type="InterPro" id="IPR027275">
    <property type="entry name" value="PRC-brl_dom"/>
</dbReference>
<keyword evidence="3 5" id="KW-0698">rRNA processing</keyword>
<accession>A0A345BWT1</accession>
<evidence type="ECO:0000256" key="3">
    <source>
        <dbReference type="ARBA" id="ARBA00022552"/>
    </source>
</evidence>
<dbReference type="SUPFAM" id="SSF50346">
    <property type="entry name" value="PRC-barrel domain"/>
    <property type="match status" value="1"/>
</dbReference>
<dbReference type="NCBIfam" id="TIGR02273">
    <property type="entry name" value="16S_RimM"/>
    <property type="match status" value="1"/>
</dbReference>
<dbReference type="InterPro" id="IPR011961">
    <property type="entry name" value="RimM"/>
</dbReference>
<evidence type="ECO:0000256" key="5">
    <source>
        <dbReference type="HAMAP-Rule" id="MF_00014"/>
    </source>
</evidence>
<dbReference type="Gene3D" id="2.30.30.240">
    <property type="entry name" value="PRC-barrel domain"/>
    <property type="match status" value="1"/>
</dbReference>
<protein>
    <recommendedName>
        <fullName evidence="5">Ribosome maturation factor RimM</fullName>
    </recommendedName>
</protein>
<keyword evidence="4 5" id="KW-0143">Chaperone</keyword>
<comment type="function">
    <text evidence="5">An accessory protein needed during the final step in the assembly of 30S ribosomal subunit, possibly for assembly of the head region. Essential for efficient processing of 16S rRNA. May be needed both before and after RbfA during the maturation of 16S rRNA. It has affinity for free ribosomal 30S subunits but not for 70S ribosomes.</text>
</comment>
<dbReference type="RefSeq" id="WP_114371378.1">
    <property type="nucleotide sequence ID" value="NZ_CP031092.1"/>
</dbReference>
<dbReference type="InterPro" id="IPR011033">
    <property type="entry name" value="PRC_barrel-like_sf"/>
</dbReference>
<dbReference type="SUPFAM" id="SSF50447">
    <property type="entry name" value="Translation proteins"/>
    <property type="match status" value="1"/>
</dbReference>
<keyword evidence="1 5" id="KW-0963">Cytoplasm</keyword>
<dbReference type="InterPro" id="IPR036976">
    <property type="entry name" value="RimM_N_sf"/>
</dbReference>
<evidence type="ECO:0000313" key="9">
    <source>
        <dbReference type="Proteomes" id="UP000252100"/>
    </source>
</evidence>
<dbReference type="Pfam" id="PF01782">
    <property type="entry name" value="RimM"/>
    <property type="match status" value="1"/>
</dbReference>
<dbReference type="GO" id="GO:0005840">
    <property type="term" value="C:ribosome"/>
    <property type="evidence" value="ECO:0007669"/>
    <property type="project" value="InterPro"/>
</dbReference>
<name>A0A345BWT1_9BACI</name>
<feature type="domain" description="RimM N-terminal" evidence="6">
    <location>
        <begin position="11"/>
        <end position="92"/>
    </location>
</feature>
<dbReference type="Pfam" id="PF05239">
    <property type="entry name" value="PRC"/>
    <property type="match status" value="1"/>
</dbReference>
<organism evidence="8 9">
    <name type="scientific">Salicibibacter kimchii</name>
    <dbReference type="NCBI Taxonomy" id="2099786"/>
    <lineage>
        <taxon>Bacteria</taxon>
        <taxon>Bacillati</taxon>
        <taxon>Bacillota</taxon>
        <taxon>Bacilli</taxon>
        <taxon>Bacillales</taxon>
        <taxon>Bacillaceae</taxon>
        <taxon>Salicibibacter</taxon>
    </lineage>
</organism>
<keyword evidence="2 5" id="KW-0690">Ribosome biogenesis</keyword>
<dbReference type="Proteomes" id="UP000252100">
    <property type="component" value="Chromosome"/>
</dbReference>
<comment type="subunit">
    <text evidence="5">Binds ribosomal protein uS19.</text>
</comment>
<dbReference type="GO" id="GO:0043022">
    <property type="term" value="F:ribosome binding"/>
    <property type="evidence" value="ECO:0007669"/>
    <property type="project" value="InterPro"/>
</dbReference>
<evidence type="ECO:0000256" key="4">
    <source>
        <dbReference type="ARBA" id="ARBA00023186"/>
    </source>
</evidence>
<dbReference type="Gene3D" id="2.40.30.60">
    <property type="entry name" value="RimM"/>
    <property type="match status" value="1"/>
</dbReference>
<gene>
    <name evidence="5" type="primary">rimM</name>
    <name evidence="8" type="ORF">DT065_04825</name>
</gene>
<dbReference type="OrthoDB" id="9810331at2"/>
<dbReference type="HAMAP" id="MF_00014">
    <property type="entry name" value="Ribosome_mat_RimM"/>
    <property type="match status" value="1"/>
</dbReference>
<dbReference type="GO" id="GO:0006364">
    <property type="term" value="P:rRNA processing"/>
    <property type="evidence" value="ECO:0007669"/>
    <property type="project" value="UniProtKB-UniRule"/>
</dbReference>
<dbReference type="AlphaFoldDB" id="A0A345BWT1"/>
<dbReference type="GO" id="GO:0005737">
    <property type="term" value="C:cytoplasm"/>
    <property type="evidence" value="ECO:0007669"/>
    <property type="project" value="UniProtKB-SubCell"/>
</dbReference>
<proteinExistence type="inferred from homology"/>
<comment type="domain">
    <text evidence="5">The PRC barrel domain binds ribosomal protein uS19.</text>
</comment>
<keyword evidence="9" id="KW-1185">Reference proteome</keyword>
<dbReference type="InterPro" id="IPR009000">
    <property type="entry name" value="Transl_B-barrel_sf"/>
</dbReference>
<feature type="domain" description="PRC-barrel" evidence="7">
    <location>
        <begin position="100"/>
        <end position="172"/>
    </location>
</feature>
<evidence type="ECO:0000259" key="7">
    <source>
        <dbReference type="Pfam" id="PF05239"/>
    </source>
</evidence>
<dbReference type="GO" id="GO:0042274">
    <property type="term" value="P:ribosomal small subunit biogenesis"/>
    <property type="evidence" value="ECO:0007669"/>
    <property type="project" value="UniProtKB-UniRule"/>
</dbReference>
<reference evidence="8 9" key="1">
    <citation type="journal article" date="2018" name="J. Microbiol.">
        <title>Salicibibacter kimchii gen. nov., sp. nov., a moderately halophilic and alkalitolerant bacterium in the family Bacillaceae, isolated from kimchi.</title>
        <authorList>
            <person name="Jang J.Y."/>
            <person name="Oh Y.J."/>
            <person name="Lim S.K."/>
            <person name="Park H.K."/>
            <person name="Lee C."/>
            <person name="Kim J.Y."/>
            <person name="Lee M.A."/>
            <person name="Choi H.J."/>
        </authorList>
    </citation>
    <scope>NUCLEOTIDE SEQUENCE [LARGE SCALE GENOMIC DNA]</scope>
    <source>
        <strain evidence="8 9">NKC1-1</strain>
    </source>
</reference>
<comment type="subcellular location">
    <subcellularLocation>
        <location evidence="5">Cytoplasm</location>
    </subcellularLocation>
</comment>
<evidence type="ECO:0000259" key="6">
    <source>
        <dbReference type="Pfam" id="PF01782"/>
    </source>
</evidence>
<evidence type="ECO:0000256" key="1">
    <source>
        <dbReference type="ARBA" id="ARBA00022490"/>
    </source>
</evidence>